<comment type="caution">
    <text evidence="6">The sequence shown here is derived from an EMBL/GenBank/DDBJ whole genome shotgun (WGS) entry which is preliminary data.</text>
</comment>
<dbReference type="AlphaFoldDB" id="A0A821G221"/>
<dbReference type="Proteomes" id="UP000663833">
    <property type="component" value="Unassembled WGS sequence"/>
</dbReference>
<dbReference type="EMBL" id="CAJOBR010006543">
    <property type="protein sequence ID" value="CAF4846144.1"/>
    <property type="molecule type" value="Genomic_DNA"/>
</dbReference>
<evidence type="ECO:0000313" key="8">
    <source>
        <dbReference type="Proteomes" id="UP000663838"/>
    </source>
</evidence>
<dbReference type="Proteomes" id="UP000663838">
    <property type="component" value="Unassembled WGS sequence"/>
</dbReference>
<gene>
    <name evidence="3" type="ORF">HFQ381_LOCUS21789</name>
    <name evidence="2" type="ORF">LUA448_LOCUS7620</name>
    <name evidence="7" type="ORF">QYT958_LOCUS26812</name>
    <name evidence="1" type="ORF">TIS948_LOCUS15821</name>
    <name evidence="6" type="ORF">TOA249_LOCUS14483</name>
    <name evidence="5" type="ORF">TSG867_LOCUS30353</name>
    <name evidence="4" type="ORF">UJA718_LOCUS25389</name>
</gene>
<dbReference type="Proteomes" id="UP000663825">
    <property type="component" value="Unassembled WGS sequence"/>
</dbReference>
<dbReference type="EMBL" id="CAJOBS010000899">
    <property type="protein sequence ID" value="CAF4657737.1"/>
    <property type="molecule type" value="Genomic_DNA"/>
</dbReference>
<dbReference type="Proteomes" id="UP000663862">
    <property type="component" value="Unassembled WGS sequence"/>
</dbReference>
<evidence type="ECO:0000313" key="9">
    <source>
        <dbReference type="Proteomes" id="UP000663873"/>
    </source>
</evidence>
<dbReference type="EMBL" id="CAJOBO010001988">
    <property type="protein sequence ID" value="CAF4423817.1"/>
    <property type="molecule type" value="Genomic_DNA"/>
</dbReference>
<evidence type="ECO:0000313" key="3">
    <source>
        <dbReference type="EMBL" id="CAF4423817.1"/>
    </source>
</evidence>
<proteinExistence type="predicted"/>
<evidence type="ECO:0000313" key="1">
    <source>
        <dbReference type="EMBL" id="CAF3261735.1"/>
    </source>
</evidence>
<dbReference type="EMBL" id="CAJNXB010002579">
    <property type="protein sequence ID" value="CAF3261735.1"/>
    <property type="molecule type" value="Genomic_DNA"/>
</dbReference>
<evidence type="ECO:0000313" key="7">
    <source>
        <dbReference type="EMBL" id="CAF4846144.1"/>
    </source>
</evidence>
<dbReference type="EMBL" id="CAJNYD010000772">
    <property type="protein sequence ID" value="CAF3295935.1"/>
    <property type="molecule type" value="Genomic_DNA"/>
</dbReference>
<dbReference type="Proteomes" id="UP000663848">
    <property type="component" value="Unassembled WGS sequence"/>
</dbReference>
<reference evidence="6" key="1">
    <citation type="submission" date="2021-02" db="EMBL/GenBank/DDBJ databases">
        <authorList>
            <person name="Nowell W R."/>
        </authorList>
    </citation>
    <scope>NUCLEOTIDE SEQUENCE</scope>
</reference>
<accession>A0A821G221</accession>
<dbReference type="Proteomes" id="UP000663851">
    <property type="component" value="Unassembled WGS sequence"/>
</dbReference>
<evidence type="ECO:0000313" key="6">
    <source>
        <dbReference type="EMBL" id="CAF4657737.1"/>
    </source>
</evidence>
<evidence type="ECO:0000313" key="5">
    <source>
        <dbReference type="EMBL" id="CAF4643849.1"/>
    </source>
</evidence>
<dbReference type="EMBL" id="CAJOBP010006197">
    <property type="protein sequence ID" value="CAF4487344.1"/>
    <property type="molecule type" value="Genomic_DNA"/>
</dbReference>
<evidence type="ECO:0000313" key="4">
    <source>
        <dbReference type="EMBL" id="CAF4487344.1"/>
    </source>
</evidence>
<evidence type="ECO:0000313" key="2">
    <source>
        <dbReference type="EMBL" id="CAF3295935.1"/>
    </source>
</evidence>
<keyword evidence="9" id="KW-1185">Reference proteome</keyword>
<protein>
    <submittedName>
        <fullName evidence="6">Uncharacterized protein</fullName>
    </submittedName>
</protein>
<dbReference type="Proteomes" id="UP000663873">
    <property type="component" value="Unassembled WGS sequence"/>
</dbReference>
<organism evidence="6 8">
    <name type="scientific">Rotaria socialis</name>
    <dbReference type="NCBI Taxonomy" id="392032"/>
    <lineage>
        <taxon>Eukaryota</taxon>
        <taxon>Metazoa</taxon>
        <taxon>Spiralia</taxon>
        <taxon>Gnathifera</taxon>
        <taxon>Rotifera</taxon>
        <taxon>Eurotatoria</taxon>
        <taxon>Bdelloidea</taxon>
        <taxon>Philodinida</taxon>
        <taxon>Philodinidae</taxon>
        <taxon>Rotaria</taxon>
    </lineage>
</organism>
<sequence length="106" mass="12454">MVSLTAARLNWKGLLTDYLYRIWAKPTISKYWKSYDRKSLLRECGLNSITNFDRQILQVLHFNYDTGLVYVHLHSVNILFDCNRALIIKLFDRVNGIANVIMKMSL</sequence>
<name>A0A821G221_9BILA</name>
<dbReference type="EMBL" id="CAJOBQ010004786">
    <property type="protein sequence ID" value="CAF4643849.1"/>
    <property type="molecule type" value="Genomic_DNA"/>
</dbReference>